<gene>
    <name evidence="1" type="ORF">HFRIS_001205</name>
</gene>
<comment type="caution">
    <text evidence="1">The sequence shown here is derived from an EMBL/GenBank/DDBJ whole genome shotgun (WGS) entry which is preliminary data.</text>
</comment>
<evidence type="ECO:0000313" key="1">
    <source>
        <dbReference type="EMBL" id="EOA06887.1"/>
    </source>
</evidence>
<accession>A0AAI9IIM6</accession>
<sequence>MDSNIVYVKCLNEDRGIGDFFKDLYKYGTVSSRDFACTRMDEAAIRDILRAYISKNGISSLFHFSLTCDAVLHPGIHVDEIEEVILGFIKSLNGVKDLLVIDPYFYSEDPDCVSLFGRMMAEISSDLESVTFFTNGKSISKKGKMHAVLKQQLSAVKINDVITDEFHDRFWIDPDRRKGVVMGTSLNGIKKKIALIDHLSFGDVKQIAELALPLIP</sequence>
<proteinExistence type="predicted"/>
<dbReference type="EMBL" id="AEEC02000001">
    <property type="protein sequence ID" value="EOA06887.1"/>
    <property type="molecule type" value="Genomic_DNA"/>
</dbReference>
<dbReference type="RefSeq" id="WP_006461371.1">
    <property type="nucleotide sequence ID" value="NZ_AEEC02000001.1"/>
</dbReference>
<dbReference type="Proteomes" id="UP000006772">
    <property type="component" value="Unassembled WGS sequence"/>
</dbReference>
<reference evidence="1 2" key="1">
    <citation type="journal article" date="2013" name="Front. Microbiol.">
        <title>The genome of the endophytic bacterium H. frisingense GSF30(T) identifies diverse strategies in the Herbaspirillum genus to interact with plants.</title>
        <authorList>
            <person name="Straub D."/>
            <person name="Rothballer M."/>
            <person name="Hartmann A."/>
            <person name="Ludewig U."/>
        </authorList>
    </citation>
    <scope>NUCLEOTIDE SEQUENCE [LARGE SCALE GENOMIC DNA]</scope>
    <source>
        <strain evidence="1 2">GSF30</strain>
    </source>
</reference>
<evidence type="ECO:0000313" key="2">
    <source>
        <dbReference type="Proteomes" id="UP000006772"/>
    </source>
</evidence>
<dbReference type="AlphaFoldDB" id="A0AAI9IIM6"/>
<name>A0AAI9IIM6_9BURK</name>
<organism evidence="1 2">
    <name type="scientific">Herbaspirillum frisingense GSF30</name>
    <dbReference type="NCBI Taxonomy" id="864073"/>
    <lineage>
        <taxon>Bacteria</taxon>
        <taxon>Pseudomonadati</taxon>
        <taxon>Pseudomonadota</taxon>
        <taxon>Betaproteobacteria</taxon>
        <taxon>Burkholderiales</taxon>
        <taxon>Oxalobacteraceae</taxon>
        <taxon>Herbaspirillum</taxon>
    </lineage>
</organism>
<protein>
    <submittedName>
        <fullName evidence="1">Uncharacterized protein</fullName>
    </submittedName>
</protein>